<dbReference type="Proteomes" id="UP001231166">
    <property type="component" value="Plasmid pRho-VOC14-L"/>
</dbReference>
<dbReference type="PROSITE" id="PS00086">
    <property type="entry name" value="CYTOCHROME_P450"/>
    <property type="match status" value="1"/>
</dbReference>
<evidence type="ECO:0000256" key="1">
    <source>
        <dbReference type="ARBA" id="ARBA00010617"/>
    </source>
</evidence>
<geneLocation type="plasmid" evidence="9 12">
    <name>pRho-VOC14-L</name>
</geneLocation>
<evidence type="ECO:0000313" key="11">
    <source>
        <dbReference type="Proteomes" id="UP001066327"/>
    </source>
</evidence>
<dbReference type="GO" id="GO:0005506">
    <property type="term" value="F:iron ion binding"/>
    <property type="evidence" value="ECO:0007669"/>
    <property type="project" value="InterPro"/>
</dbReference>
<dbReference type="InterPro" id="IPR002397">
    <property type="entry name" value="Cyt_P450_B"/>
</dbReference>
<name>A0AAX3YR81_RHOOP</name>
<keyword evidence="3 7" id="KW-0479">Metal-binding</keyword>
<dbReference type="AlphaFoldDB" id="A0AAX3YR81"/>
<dbReference type="InterPro" id="IPR001128">
    <property type="entry name" value="Cyt_P450"/>
</dbReference>
<evidence type="ECO:0000256" key="6">
    <source>
        <dbReference type="ARBA" id="ARBA00023033"/>
    </source>
</evidence>
<proteinExistence type="inferred from homology"/>
<keyword evidence="6 7" id="KW-0503">Monooxygenase</keyword>
<organism evidence="9 12">
    <name type="scientific">Rhodococcus opacus</name>
    <name type="common">Nocardia opaca</name>
    <dbReference type="NCBI Taxonomy" id="37919"/>
    <lineage>
        <taxon>Bacteria</taxon>
        <taxon>Bacillati</taxon>
        <taxon>Actinomycetota</taxon>
        <taxon>Actinomycetes</taxon>
        <taxon>Mycobacteriales</taxon>
        <taxon>Nocardiaceae</taxon>
        <taxon>Rhodococcus</taxon>
    </lineage>
</organism>
<dbReference type="EMBL" id="CP130956">
    <property type="protein sequence ID" value="WLF51801.1"/>
    <property type="molecule type" value="Genomic_DNA"/>
</dbReference>
<dbReference type="PRINTS" id="PR00359">
    <property type="entry name" value="BP450"/>
</dbReference>
<dbReference type="SUPFAM" id="SSF48264">
    <property type="entry name" value="Cytochrome P450"/>
    <property type="match status" value="1"/>
</dbReference>
<keyword evidence="2 7" id="KW-0349">Heme</keyword>
<dbReference type="EMBL" id="CP130956">
    <property type="protein sequence ID" value="WLF52402.1"/>
    <property type="molecule type" value="Genomic_DNA"/>
</dbReference>
<evidence type="ECO:0000313" key="10">
    <source>
        <dbReference type="EMBL" id="WLF52402.1"/>
    </source>
</evidence>
<accession>A0AAX3YR81</accession>
<dbReference type="GO" id="GO:0004497">
    <property type="term" value="F:monooxygenase activity"/>
    <property type="evidence" value="ECO:0007669"/>
    <property type="project" value="UniProtKB-KW"/>
</dbReference>
<evidence type="ECO:0000313" key="8">
    <source>
        <dbReference type="EMBL" id="MCZ4588761.1"/>
    </source>
</evidence>
<dbReference type="Pfam" id="PF00067">
    <property type="entry name" value="p450"/>
    <property type="match status" value="1"/>
</dbReference>
<keyword evidence="5 7" id="KW-0408">Iron</keyword>
<evidence type="ECO:0000313" key="9">
    <source>
        <dbReference type="EMBL" id="WLF51801.1"/>
    </source>
</evidence>
<dbReference type="GO" id="GO:0020037">
    <property type="term" value="F:heme binding"/>
    <property type="evidence" value="ECO:0007669"/>
    <property type="project" value="InterPro"/>
</dbReference>
<evidence type="ECO:0000256" key="5">
    <source>
        <dbReference type="ARBA" id="ARBA00023004"/>
    </source>
</evidence>
<dbReference type="PANTHER" id="PTHR46696">
    <property type="entry name" value="P450, PUTATIVE (EUROFUNG)-RELATED"/>
    <property type="match status" value="1"/>
</dbReference>
<dbReference type="Proteomes" id="UP001066327">
    <property type="component" value="Unassembled WGS sequence"/>
</dbReference>
<dbReference type="RefSeq" id="WP_167116580.1">
    <property type="nucleotide sequence ID" value="NZ_CP110470.1"/>
</dbReference>
<dbReference type="InterPro" id="IPR017972">
    <property type="entry name" value="Cyt_P450_CS"/>
</dbReference>
<reference evidence="8" key="1">
    <citation type="submission" date="2022-12" db="EMBL/GenBank/DDBJ databases">
        <authorList>
            <person name="Krivoruchko A.V."/>
            <person name="Elkin A."/>
        </authorList>
    </citation>
    <scope>NUCLEOTIDE SEQUENCE</scope>
    <source>
        <strain evidence="8">IEGM 249</strain>
    </source>
</reference>
<dbReference type="InterPro" id="IPR036396">
    <property type="entry name" value="Cyt_P450_sf"/>
</dbReference>
<protein>
    <submittedName>
        <fullName evidence="9">Cytochrome P450</fullName>
    </submittedName>
</protein>
<evidence type="ECO:0000313" key="12">
    <source>
        <dbReference type="Proteomes" id="UP001231166"/>
    </source>
</evidence>
<keyword evidence="9" id="KW-0614">Plasmid</keyword>
<evidence type="ECO:0000256" key="7">
    <source>
        <dbReference type="RuleBase" id="RU000461"/>
    </source>
</evidence>
<evidence type="ECO:0000256" key="4">
    <source>
        <dbReference type="ARBA" id="ARBA00023002"/>
    </source>
</evidence>
<dbReference type="GO" id="GO:0016705">
    <property type="term" value="F:oxidoreductase activity, acting on paired donors, with incorporation or reduction of molecular oxygen"/>
    <property type="evidence" value="ECO:0007669"/>
    <property type="project" value="InterPro"/>
</dbReference>
<evidence type="ECO:0000256" key="3">
    <source>
        <dbReference type="ARBA" id="ARBA00022723"/>
    </source>
</evidence>
<dbReference type="Gene3D" id="1.10.630.10">
    <property type="entry name" value="Cytochrome P450"/>
    <property type="match status" value="1"/>
</dbReference>
<dbReference type="EMBL" id="JAPWIS010000025">
    <property type="protein sequence ID" value="MCZ4588761.1"/>
    <property type="molecule type" value="Genomic_DNA"/>
</dbReference>
<dbReference type="PANTHER" id="PTHR46696:SF6">
    <property type="entry name" value="P450, PUTATIVE (EUROFUNG)-RELATED"/>
    <property type="match status" value="1"/>
</dbReference>
<gene>
    <name evidence="8" type="ORF">O4328_34805</name>
    <name evidence="9" type="ORF">Q5707_40720</name>
    <name evidence="10" type="ORF">Q5707_44275</name>
</gene>
<reference evidence="9" key="2">
    <citation type="submission" date="2023-07" db="EMBL/GenBank/DDBJ databases">
        <title>Genomic analysis of Rhodococcus opacus VOC-14 with glycol ethers degradation activity.</title>
        <authorList>
            <person name="Narkevich D.A."/>
            <person name="Hlushen A.M."/>
            <person name="Akhremchuk A.E."/>
            <person name="Sikolenko M.A."/>
            <person name="Valentovich L.N."/>
        </authorList>
    </citation>
    <scope>NUCLEOTIDE SEQUENCE</scope>
    <source>
        <strain evidence="9">VOC-14</strain>
        <plasmid evidence="9">pRho-VOC14-L</plasmid>
    </source>
</reference>
<sequence>MSTTETSLDHQLADFDLFDDTCFARMDEVMEHARSTCPVAHTRAHGGMYLVTTFPLLKEVLSNPEVYSSTESTPLPSPVRLPPLDVDPPLHEDFRKFLNPFFTRPHLMKYEPVLRDLARTAIEKFLDKGQVDFIDDFAIPFTSSAAAKIVFDEDDPSRLQRAVKAVERIVRENSPESYQGLAVLAAEYLAERAETADDGSIISAIASATVDGRPLTMEEQIGVVTVLFIGGLDTTRGAISNIAATLAHEPDLEHRLRQKNWVKNDLDELLRQQSPVLALRRIVTRDVVLGDQQLTKGDILMLMYSSANRDAEHFPGADILDFDRKDKNHLAFGHGTHRCLGATFARMQIDIAFDELLGRITNVRPSGPDAGPIYQAGAVYAPTRLALAFDRVDNP</sequence>
<keyword evidence="4 7" id="KW-0560">Oxidoreductase</keyword>
<comment type="similarity">
    <text evidence="1 7">Belongs to the cytochrome P450 family.</text>
</comment>
<keyword evidence="11" id="KW-1185">Reference proteome</keyword>
<evidence type="ECO:0000256" key="2">
    <source>
        <dbReference type="ARBA" id="ARBA00022617"/>
    </source>
</evidence>